<dbReference type="EMBL" id="JANEYG010000003">
    <property type="protein sequence ID" value="KAJ8924046.1"/>
    <property type="molecule type" value="Genomic_DNA"/>
</dbReference>
<accession>A0AAV8WBU0</accession>
<evidence type="ECO:0000313" key="2">
    <source>
        <dbReference type="Proteomes" id="UP001159042"/>
    </source>
</evidence>
<reference evidence="1 2" key="1">
    <citation type="journal article" date="2023" name="Insect Mol. Biol.">
        <title>Genome sequencing provides insights into the evolution of gene families encoding plant cell wall-degrading enzymes in longhorned beetles.</title>
        <authorList>
            <person name="Shin N.R."/>
            <person name="Okamura Y."/>
            <person name="Kirsch R."/>
            <person name="Pauchet Y."/>
        </authorList>
    </citation>
    <scope>NUCLEOTIDE SEQUENCE [LARGE SCALE GENOMIC DNA]</scope>
    <source>
        <strain evidence="1">EAD_L_NR</strain>
    </source>
</reference>
<organism evidence="1 2">
    <name type="scientific">Exocentrus adspersus</name>
    <dbReference type="NCBI Taxonomy" id="1586481"/>
    <lineage>
        <taxon>Eukaryota</taxon>
        <taxon>Metazoa</taxon>
        <taxon>Ecdysozoa</taxon>
        <taxon>Arthropoda</taxon>
        <taxon>Hexapoda</taxon>
        <taxon>Insecta</taxon>
        <taxon>Pterygota</taxon>
        <taxon>Neoptera</taxon>
        <taxon>Endopterygota</taxon>
        <taxon>Coleoptera</taxon>
        <taxon>Polyphaga</taxon>
        <taxon>Cucujiformia</taxon>
        <taxon>Chrysomeloidea</taxon>
        <taxon>Cerambycidae</taxon>
        <taxon>Lamiinae</taxon>
        <taxon>Acanthocinini</taxon>
        <taxon>Exocentrus</taxon>
    </lineage>
</organism>
<protein>
    <submittedName>
        <fullName evidence="1">Uncharacterized protein</fullName>
    </submittedName>
</protein>
<proteinExistence type="predicted"/>
<dbReference type="Proteomes" id="UP001159042">
    <property type="component" value="Unassembled WGS sequence"/>
</dbReference>
<sequence>MSALVVGIAAGAVYIGCVLCCNGIARCRDSHKVVVMFMVYVFMQWRIKNNERYLGYICALKNGGMFLNPHHQDDIYNISGRIQGQEQQRPNHDAFVTIDHITTSNQLNKPNYDDAPPSYEEVMRIAAPQGGSSAEAPTVVVVPRTTD</sequence>
<gene>
    <name evidence="1" type="ORF">NQ315_006823</name>
</gene>
<dbReference type="AlphaFoldDB" id="A0AAV8WBU0"/>
<evidence type="ECO:0000313" key="1">
    <source>
        <dbReference type="EMBL" id="KAJ8924046.1"/>
    </source>
</evidence>
<name>A0AAV8WBU0_9CUCU</name>
<comment type="caution">
    <text evidence="1">The sequence shown here is derived from an EMBL/GenBank/DDBJ whole genome shotgun (WGS) entry which is preliminary data.</text>
</comment>
<keyword evidence="2" id="KW-1185">Reference proteome</keyword>